<reference evidence="2" key="1">
    <citation type="submission" date="2023-06" db="EMBL/GenBank/DDBJ databases">
        <title>Genome-scale phylogeny and comparative genomics of the fungal order Sordariales.</title>
        <authorList>
            <consortium name="Lawrence Berkeley National Laboratory"/>
            <person name="Hensen N."/>
            <person name="Bonometti L."/>
            <person name="Westerberg I."/>
            <person name="Brannstrom I.O."/>
            <person name="Guillou S."/>
            <person name="Cros-Aarteil S."/>
            <person name="Calhoun S."/>
            <person name="Haridas S."/>
            <person name="Kuo A."/>
            <person name="Mondo S."/>
            <person name="Pangilinan J."/>
            <person name="Riley R."/>
            <person name="LaButti K."/>
            <person name="Andreopoulos B."/>
            <person name="Lipzen A."/>
            <person name="Chen C."/>
            <person name="Yanf M."/>
            <person name="Daum C."/>
            <person name="Ng V."/>
            <person name="Clum A."/>
            <person name="Steindorff A."/>
            <person name="Ohm R."/>
            <person name="Martin F."/>
            <person name="Silar P."/>
            <person name="Natvig D."/>
            <person name="Lalanne C."/>
            <person name="Gautier V."/>
            <person name="Ament-velasquez S.L."/>
            <person name="Kruys A."/>
            <person name="Hutchinson M.I."/>
            <person name="Powell A.J."/>
            <person name="Barry K."/>
            <person name="Miller A.N."/>
            <person name="Grigoriev I.V."/>
            <person name="Debuchy R."/>
            <person name="Gladieux P."/>
            <person name="Thoren M.H."/>
            <person name="Johannesson H."/>
        </authorList>
    </citation>
    <scope>NUCLEOTIDE SEQUENCE</scope>
    <source>
        <strain evidence="2">SMH3391-2</strain>
    </source>
</reference>
<evidence type="ECO:0000256" key="1">
    <source>
        <dbReference type="SAM" id="MobiDB-lite"/>
    </source>
</evidence>
<organism evidence="2 3">
    <name type="scientific">Bombardia bombarda</name>
    <dbReference type="NCBI Taxonomy" id="252184"/>
    <lineage>
        <taxon>Eukaryota</taxon>
        <taxon>Fungi</taxon>
        <taxon>Dikarya</taxon>
        <taxon>Ascomycota</taxon>
        <taxon>Pezizomycotina</taxon>
        <taxon>Sordariomycetes</taxon>
        <taxon>Sordariomycetidae</taxon>
        <taxon>Sordariales</taxon>
        <taxon>Lasiosphaeriaceae</taxon>
        <taxon>Bombardia</taxon>
    </lineage>
</organism>
<evidence type="ECO:0000313" key="3">
    <source>
        <dbReference type="Proteomes" id="UP001174934"/>
    </source>
</evidence>
<name>A0AA39WGZ9_9PEZI</name>
<keyword evidence="3" id="KW-1185">Reference proteome</keyword>
<accession>A0AA39WGZ9</accession>
<feature type="region of interest" description="Disordered" evidence="1">
    <location>
        <begin position="54"/>
        <end position="80"/>
    </location>
</feature>
<gene>
    <name evidence="2" type="ORF">B0T17DRAFT_620031</name>
</gene>
<protein>
    <submittedName>
        <fullName evidence="2">Uncharacterized protein</fullName>
    </submittedName>
</protein>
<comment type="caution">
    <text evidence="2">The sequence shown here is derived from an EMBL/GenBank/DDBJ whole genome shotgun (WGS) entry which is preliminary data.</text>
</comment>
<evidence type="ECO:0000313" key="2">
    <source>
        <dbReference type="EMBL" id="KAK0615236.1"/>
    </source>
</evidence>
<dbReference type="Proteomes" id="UP001174934">
    <property type="component" value="Unassembled WGS sequence"/>
</dbReference>
<dbReference type="AlphaFoldDB" id="A0AA39WGZ9"/>
<sequence length="116" mass="12705">MFEIYWQAIEGLSSSLRLNSYTNKYASIQHDEDNDSNNSSGNDLASAAIIYLSTSPPSTSKHPQPATQKQKQKQCGSSPDEAKLCDCIFEPQLSAWVPEPCAFPEVVAEHESVVGI</sequence>
<proteinExistence type="predicted"/>
<feature type="compositionally biased region" description="Polar residues" evidence="1">
    <location>
        <begin position="54"/>
        <end position="67"/>
    </location>
</feature>
<dbReference type="EMBL" id="JAULSR010000007">
    <property type="protein sequence ID" value="KAK0615236.1"/>
    <property type="molecule type" value="Genomic_DNA"/>
</dbReference>